<evidence type="ECO:0000313" key="2">
    <source>
        <dbReference type="EMBL" id="GIY62665.1"/>
    </source>
</evidence>
<evidence type="ECO:0000313" key="3">
    <source>
        <dbReference type="Proteomes" id="UP001054945"/>
    </source>
</evidence>
<dbReference type="AlphaFoldDB" id="A0AAV4UXI0"/>
<gene>
    <name evidence="2" type="ORF">CEXT_557671</name>
</gene>
<feature type="region of interest" description="Disordered" evidence="1">
    <location>
        <begin position="1"/>
        <end position="52"/>
    </location>
</feature>
<reference evidence="2 3" key="1">
    <citation type="submission" date="2021-06" db="EMBL/GenBank/DDBJ databases">
        <title>Caerostris extrusa draft genome.</title>
        <authorList>
            <person name="Kono N."/>
            <person name="Arakawa K."/>
        </authorList>
    </citation>
    <scope>NUCLEOTIDE SEQUENCE [LARGE SCALE GENOMIC DNA]</scope>
</reference>
<accession>A0AAV4UXI0</accession>
<feature type="compositionally biased region" description="Basic and acidic residues" evidence="1">
    <location>
        <begin position="11"/>
        <end position="20"/>
    </location>
</feature>
<name>A0AAV4UXI0_CAEEX</name>
<organism evidence="2 3">
    <name type="scientific">Caerostris extrusa</name>
    <name type="common">Bark spider</name>
    <name type="synonym">Caerostris bankana</name>
    <dbReference type="NCBI Taxonomy" id="172846"/>
    <lineage>
        <taxon>Eukaryota</taxon>
        <taxon>Metazoa</taxon>
        <taxon>Ecdysozoa</taxon>
        <taxon>Arthropoda</taxon>
        <taxon>Chelicerata</taxon>
        <taxon>Arachnida</taxon>
        <taxon>Araneae</taxon>
        <taxon>Araneomorphae</taxon>
        <taxon>Entelegynae</taxon>
        <taxon>Araneoidea</taxon>
        <taxon>Araneidae</taxon>
        <taxon>Caerostris</taxon>
    </lineage>
</organism>
<protein>
    <submittedName>
        <fullName evidence="2">Uncharacterized protein</fullName>
    </submittedName>
</protein>
<proteinExistence type="predicted"/>
<keyword evidence="3" id="KW-1185">Reference proteome</keyword>
<comment type="caution">
    <text evidence="2">The sequence shown here is derived from an EMBL/GenBank/DDBJ whole genome shotgun (WGS) entry which is preliminary data.</text>
</comment>
<sequence length="76" mass="8123">MQCRAVALGDGGRRLADHPTHGNASIRGDQKGAVQRGANKLDPPPSQQLKSNGALLGHKWTSTLTIQKDIFEAFST</sequence>
<evidence type="ECO:0000256" key="1">
    <source>
        <dbReference type="SAM" id="MobiDB-lite"/>
    </source>
</evidence>
<dbReference type="EMBL" id="BPLR01013649">
    <property type="protein sequence ID" value="GIY62665.1"/>
    <property type="molecule type" value="Genomic_DNA"/>
</dbReference>
<dbReference type="Proteomes" id="UP001054945">
    <property type="component" value="Unassembled WGS sequence"/>
</dbReference>